<dbReference type="AlphaFoldDB" id="A0A3M7R5T8"/>
<name>A0A3M7R5T8_BRAPC</name>
<dbReference type="Proteomes" id="UP000276133">
    <property type="component" value="Unassembled WGS sequence"/>
</dbReference>
<evidence type="ECO:0000313" key="1">
    <source>
        <dbReference type="EMBL" id="RNA18605.1"/>
    </source>
</evidence>
<accession>A0A3M7R5T8</accession>
<organism evidence="1 2">
    <name type="scientific">Brachionus plicatilis</name>
    <name type="common">Marine rotifer</name>
    <name type="synonym">Brachionus muelleri</name>
    <dbReference type="NCBI Taxonomy" id="10195"/>
    <lineage>
        <taxon>Eukaryota</taxon>
        <taxon>Metazoa</taxon>
        <taxon>Spiralia</taxon>
        <taxon>Gnathifera</taxon>
        <taxon>Rotifera</taxon>
        <taxon>Eurotatoria</taxon>
        <taxon>Monogononta</taxon>
        <taxon>Pseudotrocha</taxon>
        <taxon>Ploima</taxon>
        <taxon>Brachionidae</taxon>
        <taxon>Brachionus</taxon>
    </lineage>
</organism>
<evidence type="ECO:0000313" key="2">
    <source>
        <dbReference type="Proteomes" id="UP000276133"/>
    </source>
</evidence>
<comment type="caution">
    <text evidence="1">The sequence shown here is derived from an EMBL/GenBank/DDBJ whole genome shotgun (WGS) entry which is preliminary data.</text>
</comment>
<sequence length="72" mass="8566">MGFSKWGFMDFDGPHGLLYTLKSLFDLSKSILNSSWTVLTLVMTWKTFYNFDIMILHLLDLCFYLVDIRLEY</sequence>
<reference evidence="1 2" key="1">
    <citation type="journal article" date="2018" name="Sci. Rep.">
        <title>Genomic signatures of local adaptation to the degree of environmental predictability in rotifers.</title>
        <authorList>
            <person name="Franch-Gras L."/>
            <person name="Hahn C."/>
            <person name="Garcia-Roger E.M."/>
            <person name="Carmona M.J."/>
            <person name="Serra M."/>
            <person name="Gomez A."/>
        </authorList>
    </citation>
    <scope>NUCLEOTIDE SEQUENCE [LARGE SCALE GENOMIC DNA]</scope>
    <source>
        <strain evidence="1">HYR1</strain>
    </source>
</reference>
<protein>
    <submittedName>
        <fullName evidence="1">Uncharacterized protein</fullName>
    </submittedName>
</protein>
<gene>
    <name evidence="1" type="ORF">BpHYR1_038072</name>
</gene>
<keyword evidence="2" id="KW-1185">Reference proteome</keyword>
<proteinExistence type="predicted"/>
<dbReference type="EMBL" id="REGN01004207">
    <property type="protein sequence ID" value="RNA18605.1"/>
    <property type="molecule type" value="Genomic_DNA"/>
</dbReference>